<accession>A0ABT8E050</accession>
<dbReference type="SUPFAM" id="SSF51445">
    <property type="entry name" value="(Trans)glycosidases"/>
    <property type="match status" value="1"/>
</dbReference>
<comment type="caution">
    <text evidence="12">The sequence shown here is derived from an EMBL/GenBank/DDBJ whole genome shotgun (WGS) entry which is preliminary data.</text>
</comment>
<evidence type="ECO:0000256" key="3">
    <source>
        <dbReference type="ARBA" id="ARBA00022651"/>
    </source>
</evidence>
<dbReference type="PROSITE" id="PS51760">
    <property type="entry name" value="GH10_2"/>
    <property type="match status" value="1"/>
</dbReference>
<keyword evidence="6 9" id="KW-0119">Carbohydrate metabolism</keyword>
<evidence type="ECO:0000256" key="2">
    <source>
        <dbReference type="ARBA" id="ARBA00007495"/>
    </source>
</evidence>
<evidence type="ECO:0000256" key="9">
    <source>
        <dbReference type="RuleBase" id="RU361174"/>
    </source>
</evidence>
<dbReference type="RefSeq" id="WP_290361477.1">
    <property type="nucleotide sequence ID" value="NZ_JAUHHC010000007.1"/>
</dbReference>
<evidence type="ECO:0000256" key="6">
    <source>
        <dbReference type="ARBA" id="ARBA00023277"/>
    </source>
</evidence>
<evidence type="ECO:0000313" key="13">
    <source>
        <dbReference type="Proteomes" id="UP001228044"/>
    </source>
</evidence>
<dbReference type="Pfam" id="PF00331">
    <property type="entry name" value="Glyco_hydro_10"/>
    <property type="match status" value="1"/>
</dbReference>
<comment type="similarity">
    <text evidence="2 9">Belongs to the glycosyl hydrolase 10 (cellulase F) family.</text>
</comment>
<evidence type="ECO:0000256" key="4">
    <source>
        <dbReference type="ARBA" id="ARBA00022729"/>
    </source>
</evidence>
<protein>
    <recommendedName>
        <fullName evidence="9">Beta-xylanase</fullName>
        <ecNumber evidence="9">3.2.1.8</ecNumber>
    </recommendedName>
</protein>
<dbReference type="SMART" id="SM00633">
    <property type="entry name" value="Glyco_10"/>
    <property type="match status" value="1"/>
</dbReference>
<keyword evidence="4 10" id="KW-0732">Signal</keyword>
<keyword evidence="8 9" id="KW-0624">Polysaccharide degradation</keyword>
<organism evidence="12 13">
    <name type="scientific">Roseateles violae</name>
    <dbReference type="NCBI Taxonomy" id="3058042"/>
    <lineage>
        <taxon>Bacteria</taxon>
        <taxon>Pseudomonadati</taxon>
        <taxon>Pseudomonadota</taxon>
        <taxon>Betaproteobacteria</taxon>
        <taxon>Burkholderiales</taxon>
        <taxon>Sphaerotilaceae</taxon>
        <taxon>Roseateles</taxon>
    </lineage>
</organism>
<reference evidence="12 13" key="1">
    <citation type="submission" date="2023-06" db="EMBL/GenBank/DDBJ databases">
        <title>Pelomonas sp. PFR6 16S ribosomal RNA gene Genome sequencing and assembly.</title>
        <authorList>
            <person name="Woo H."/>
        </authorList>
    </citation>
    <scope>NUCLEOTIDE SEQUENCE [LARGE SCALE GENOMIC DNA]</scope>
    <source>
        <strain evidence="12 13">PFR6</strain>
    </source>
</reference>
<evidence type="ECO:0000256" key="5">
    <source>
        <dbReference type="ARBA" id="ARBA00022801"/>
    </source>
</evidence>
<keyword evidence="3" id="KW-0858">Xylan degradation</keyword>
<evidence type="ECO:0000259" key="11">
    <source>
        <dbReference type="PROSITE" id="PS51760"/>
    </source>
</evidence>
<comment type="catalytic activity">
    <reaction evidence="1 9">
        <text>Endohydrolysis of (1-&gt;4)-beta-D-xylosidic linkages in xylans.</text>
        <dbReference type="EC" id="3.2.1.8"/>
    </reaction>
</comment>
<sequence>MLLSRRQFAALPLGLALPAGARLAATEPASLAQALGKRLPFGAAVTAAQLRDPAVAAFIAHQFGMLVAENAMKQESLSRGEGRYDFADADAIVDFARQRSMPVRGHALVWHHQAANWMFTDGAGEVSRATLVARLERYIADVVGHFRGRVFAWDVVNEAFQFDEPDAQTDAAGMRMSTWRRIIGPEFIAIAFRAAAKADPDALLFYNDYESQNPKKVAAMRGLVRDLRADGVRIDGIGHQMHCGRVWPKLADVADAIDALAAEGLRQHVTELDIALNDTLTGSAVQAATPELLQAQAQRYAELVNLLLSRRDKVSALLVWGIADAYSWLLGWPQPRFEAPLLFDTRLQPKPAYHAVLAAARAAQ</sequence>
<feature type="domain" description="GH10" evidence="11">
    <location>
        <begin position="25"/>
        <end position="359"/>
    </location>
</feature>
<evidence type="ECO:0000256" key="10">
    <source>
        <dbReference type="SAM" id="SignalP"/>
    </source>
</evidence>
<dbReference type="InterPro" id="IPR001000">
    <property type="entry name" value="GH10_dom"/>
</dbReference>
<dbReference type="PRINTS" id="PR00134">
    <property type="entry name" value="GLHYDRLASE10"/>
</dbReference>
<dbReference type="Proteomes" id="UP001228044">
    <property type="component" value="Unassembled WGS sequence"/>
</dbReference>
<dbReference type="EMBL" id="JAUHHC010000007">
    <property type="protein sequence ID" value="MDN3923170.1"/>
    <property type="molecule type" value="Genomic_DNA"/>
</dbReference>
<evidence type="ECO:0000313" key="12">
    <source>
        <dbReference type="EMBL" id="MDN3923170.1"/>
    </source>
</evidence>
<evidence type="ECO:0000256" key="8">
    <source>
        <dbReference type="ARBA" id="ARBA00023326"/>
    </source>
</evidence>
<evidence type="ECO:0000256" key="1">
    <source>
        <dbReference type="ARBA" id="ARBA00000681"/>
    </source>
</evidence>
<keyword evidence="13" id="KW-1185">Reference proteome</keyword>
<dbReference type="PANTHER" id="PTHR31490">
    <property type="entry name" value="GLYCOSYL HYDROLASE"/>
    <property type="match status" value="1"/>
</dbReference>
<dbReference type="InterPro" id="IPR044846">
    <property type="entry name" value="GH10"/>
</dbReference>
<dbReference type="Gene3D" id="3.20.20.80">
    <property type="entry name" value="Glycosidases"/>
    <property type="match status" value="1"/>
</dbReference>
<feature type="chain" id="PRO_5047099398" description="Beta-xylanase" evidence="10">
    <location>
        <begin position="25"/>
        <end position="364"/>
    </location>
</feature>
<evidence type="ECO:0000256" key="7">
    <source>
        <dbReference type="ARBA" id="ARBA00023295"/>
    </source>
</evidence>
<dbReference type="EC" id="3.2.1.8" evidence="9"/>
<proteinExistence type="inferred from homology"/>
<keyword evidence="7 9" id="KW-0326">Glycosidase</keyword>
<dbReference type="PANTHER" id="PTHR31490:SF88">
    <property type="entry name" value="BETA-XYLANASE"/>
    <property type="match status" value="1"/>
</dbReference>
<feature type="signal peptide" evidence="10">
    <location>
        <begin position="1"/>
        <end position="24"/>
    </location>
</feature>
<dbReference type="InterPro" id="IPR017853">
    <property type="entry name" value="GH"/>
</dbReference>
<name>A0ABT8E050_9BURK</name>
<gene>
    <name evidence="12" type="ORF">QWJ38_23025</name>
</gene>
<keyword evidence="5 9" id="KW-0378">Hydrolase</keyword>